<reference evidence="2" key="1">
    <citation type="submission" date="2021-02" db="EMBL/GenBank/DDBJ databases">
        <authorList>
            <person name="Nowell W R."/>
        </authorList>
    </citation>
    <scope>NUCLEOTIDE SEQUENCE</scope>
</reference>
<accession>A0A820K5L4</accession>
<gene>
    <name evidence="2" type="ORF">FNK824_LOCUS41824</name>
</gene>
<evidence type="ECO:0000256" key="1">
    <source>
        <dbReference type="SAM" id="Phobius"/>
    </source>
</evidence>
<proteinExistence type="predicted"/>
<organism evidence="2 3">
    <name type="scientific">Rotaria sordida</name>
    <dbReference type="NCBI Taxonomy" id="392033"/>
    <lineage>
        <taxon>Eukaryota</taxon>
        <taxon>Metazoa</taxon>
        <taxon>Spiralia</taxon>
        <taxon>Gnathifera</taxon>
        <taxon>Rotifera</taxon>
        <taxon>Eurotatoria</taxon>
        <taxon>Bdelloidea</taxon>
        <taxon>Philodinida</taxon>
        <taxon>Philodinidae</taxon>
        <taxon>Rotaria</taxon>
    </lineage>
</organism>
<dbReference type="AlphaFoldDB" id="A0A820K5L4"/>
<comment type="caution">
    <text evidence="2">The sequence shown here is derived from an EMBL/GenBank/DDBJ whole genome shotgun (WGS) entry which is preliminary data.</text>
</comment>
<dbReference type="EMBL" id="CAJOBE010043746">
    <property type="protein sequence ID" value="CAF4335064.1"/>
    <property type="molecule type" value="Genomic_DNA"/>
</dbReference>
<protein>
    <submittedName>
        <fullName evidence="2">Uncharacterized protein</fullName>
    </submittedName>
</protein>
<evidence type="ECO:0000313" key="3">
    <source>
        <dbReference type="Proteomes" id="UP000663874"/>
    </source>
</evidence>
<evidence type="ECO:0000313" key="2">
    <source>
        <dbReference type="EMBL" id="CAF4335064.1"/>
    </source>
</evidence>
<keyword evidence="1" id="KW-1133">Transmembrane helix</keyword>
<keyword evidence="1" id="KW-0472">Membrane</keyword>
<dbReference type="Proteomes" id="UP000663874">
    <property type="component" value="Unassembled WGS sequence"/>
</dbReference>
<keyword evidence="1" id="KW-0812">Transmembrane</keyword>
<name>A0A820K5L4_9BILA</name>
<feature type="transmembrane region" description="Helical" evidence="1">
    <location>
        <begin position="39"/>
        <end position="59"/>
    </location>
</feature>
<sequence length="71" mass="8504">MGILMVVIFPKLGRQLNEYEMLIETCSKDMKDKIAILNYSIPLYTMAFIMVIVTLFYFASFKCKYKRRRQH</sequence>